<dbReference type="EMBL" id="LR215729">
    <property type="protein sequence ID" value="VEV95085.1"/>
    <property type="molecule type" value="Genomic_DNA"/>
</dbReference>
<feature type="domain" description="Strictosidine synthase conserved region" evidence="5">
    <location>
        <begin position="147"/>
        <end position="233"/>
    </location>
</feature>
<proteinExistence type="inferred from homology"/>
<sequence length="435" mass="47661">MKKVLGLLLLLIAAGAIFLVITPSPIDPLAWDAPTAPTLTGVLEPNDTLMKAELVGKGKLHGPEDTAVDAQGRVYAGQADGTIVRIDSNDKVELFADTQGRPLGMDFDAQGNLIVADAYKGLLSIDPQGAIKVLTTEAEGLPFAFTDDLDIASDGTIYFSDASSRFEQPDYLLDLLEARPWGRLLSYTPSSGKTQVLLKDLYFANGVALSAKEDFVLVNETYRYRITRYWLKGDKAGEHEVFIDNLPGLPDNLEGDRAGTFWVALPSPRKSDADFLHQHPWLKAQIAKLPRAMWPKATPYGLAIAIDEQGQIIQSLHDTSGSHAHDHLGKTSGRLSVFRQPGERPHRQTEDPLSHATQPVARPVWRAVSQATRLTCHSASFSRTHYRSSVAPPVSPADAGPEQQSRLRNPLSPALLLPALARRRCSRTTEQRNRS</sequence>
<feature type="compositionally biased region" description="Low complexity" evidence="4">
    <location>
        <begin position="406"/>
        <end position="415"/>
    </location>
</feature>
<evidence type="ECO:0000256" key="3">
    <source>
        <dbReference type="ARBA" id="ARBA00023180"/>
    </source>
</evidence>
<evidence type="ECO:0000313" key="6">
    <source>
        <dbReference type="EMBL" id="VEV95085.1"/>
    </source>
</evidence>
<organism evidence="6">
    <name type="scientific">Pseudomonas marincola</name>
    <dbReference type="NCBI Taxonomy" id="437900"/>
    <lineage>
        <taxon>Bacteria</taxon>
        <taxon>Pseudomonadati</taxon>
        <taxon>Pseudomonadota</taxon>
        <taxon>Gammaproteobacteria</taxon>
        <taxon>Pseudomonadales</taxon>
        <taxon>Pseudomonadaceae</taxon>
        <taxon>Pseudomonas</taxon>
    </lineage>
</organism>
<dbReference type="AlphaFoldDB" id="A0A653DXA4"/>
<keyword evidence="3" id="KW-0325">Glycoprotein</keyword>
<feature type="compositionally biased region" description="Basic and acidic residues" evidence="4">
    <location>
        <begin position="341"/>
        <end position="353"/>
    </location>
</feature>
<dbReference type="GO" id="GO:0012505">
    <property type="term" value="C:endomembrane system"/>
    <property type="evidence" value="ECO:0007669"/>
    <property type="project" value="TreeGrafter"/>
</dbReference>
<dbReference type="PANTHER" id="PTHR10426:SF88">
    <property type="entry name" value="ADIPOCYTE PLASMA MEMBRANE-ASSOCIATED PROTEIN HEMOMUCIN-RELATED"/>
    <property type="match status" value="1"/>
</dbReference>
<dbReference type="InterPro" id="IPR011042">
    <property type="entry name" value="6-blade_b-propeller_TolB-like"/>
</dbReference>
<dbReference type="InterPro" id="IPR018119">
    <property type="entry name" value="Strictosidine_synth_cons-reg"/>
</dbReference>
<evidence type="ECO:0000256" key="4">
    <source>
        <dbReference type="SAM" id="MobiDB-lite"/>
    </source>
</evidence>
<evidence type="ECO:0000256" key="1">
    <source>
        <dbReference type="ARBA" id="ARBA00009191"/>
    </source>
</evidence>
<accession>A0A653DXA4</accession>
<keyword evidence="2" id="KW-0597">Phosphoprotein</keyword>
<evidence type="ECO:0000259" key="5">
    <source>
        <dbReference type="Pfam" id="PF03088"/>
    </source>
</evidence>
<dbReference type="Pfam" id="PF20067">
    <property type="entry name" value="SSL_N"/>
    <property type="match status" value="1"/>
</dbReference>
<dbReference type="FunFam" id="2.120.10.30:FF:000066">
    <property type="entry name" value="ABC transporter permease protein"/>
    <property type="match status" value="1"/>
</dbReference>
<dbReference type="Gene3D" id="2.120.10.30">
    <property type="entry name" value="TolB, C-terminal domain"/>
    <property type="match status" value="1"/>
</dbReference>
<feature type="region of interest" description="Disordered" evidence="4">
    <location>
        <begin position="320"/>
        <end position="361"/>
    </location>
</feature>
<name>A0A653DXA4_9PSED</name>
<dbReference type="SUPFAM" id="SSF63829">
    <property type="entry name" value="Calcium-dependent phosphotriesterase"/>
    <property type="match status" value="1"/>
</dbReference>
<reference evidence="6" key="1">
    <citation type="submission" date="2019-02" db="EMBL/GenBank/DDBJ databases">
        <authorList>
            <consortium name="Genoscope - CEA"/>
            <person name="William W."/>
        </authorList>
    </citation>
    <scope>NUCLEOTIDE SEQUENCE [LARGE SCALE GENOMIC DNA]</scope>
    <source>
        <strain evidence="6">YSy11</strain>
    </source>
</reference>
<protein>
    <submittedName>
        <fullName evidence="6">Gluconolactonase (Modular protein)</fullName>
    </submittedName>
</protein>
<dbReference type="Pfam" id="PF03088">
    <property type="entry name" value="Str_synth"/>
    <property type="match status" value="1"/>
</dbReference>
<comment type="similarity">
    <text evidence="1">Belongs to the strictosidine synthase family.</text>
</comment>
<evidence type="ECO:0000256" key="2">
    <source>
        <dbReference type="ARBA" id="ARBA00022553"/>
    </source>
</evidence>
<gene>
    <name evidence="6" type="ORF">PMYSY11_0038</name>
</gene>
<dbReference type="PANTHER" id="PTHR10426">
    <property type="entry name" value="STRICTOSIDINE SYNTHASE-RELATED"/>
    <property type="match status" value="1"/>
</dbReference>
<feature type="region of interest" description="Disordered" evidence="4">
    <location>
        <begin position="385"/>
        <end position="415"/>
    </location>
</feature>
<dbReference type="GO" id="GO:0016787">
    <property type="term" value="F:hydrolase activity"/>
    <property type="evidence" value="ECO:0007669"/>
    <property type="project" value="TreeGrafter"/>
</dbReference>